<gene>
    <name evidence="1" type="ORF">QU24_22265</name>
</gene>
<dbReference type="AlphaFoldDB" id="A0A0B1R482"/>
<organism evidence="1 2">
    <name type="scientific">Pantoea rodasii</name>
    <dbReference type="NCBI Taxonomy" id="1076549"/>
    <lineage>
        <taxon>Bacteria</taxon>
        <taxon>Pseudomonadati</taxon>
        <taxon>Pseudomonadota</taxon>
        <taxon>Gammaproteobacteria</taxon>
        <taxon>Enterobacterales</taxon>
        <taxon>Erwiniaceae</taxon>
        <taxon>Pantoea</taxon>
    </lineage>
</organism>
<sequence>MLYSEDMTGHAVIGEAAVNLAVREQEITIDSLLTELNVMLRAEELSSRIARISAAIAWLRDFRTVGARGGAAQSWMLSDAGDLSGGGEATIRLQADEDDEMR</sequence>
<dbReference type="EMBL" id="JTJJ01000102">
    <property type="protein sequence ID" value="KHJ65895.1"/>
    <property type="molecule type" value="Genomic_DNA"/>
</dbReference>
<comment type="caution">
    <text evidence="1">The sequence shown here is derived from an EMBL/GenBank/DDBJ whole genome shotgun (WGS) entry which is preliminary data.</text>
</comment>
<proteinExistence type="predicted"/>
<accession>A0A0B1R482</accession>
<evidence type="ECO:0000313" key="1">
    <source>
        <dbReference type="EMBL" id="KHJ65895.1"/>
    </source>
</evidence>
<dbReference type="RefSeq" id="WP_039335646.1">
    <property type="nucleotide sequence ID" value="NZ_JTJJ01000102.1"/>
</dbReference>
<name>A0A0B1R482_9GAMM</name>
<evidence type="ECO:0000313" key="2">
    <source>
        <dbReference type="Proteomes" id="UP000030853"/>
    </source>
</evidence>
<protein>
    <submittedName>
        <fullName evidence="1">Uncharacterized protein</fullName>
    </submittedName>
</protein>
<dbReference type="Proteomes" id="UP000030853">
    <property type="component" value="Unassembled WGS sequence"/>
</dbReference>
<reference evidence="1 2" key="1">
    <citation type="submission" date="2014-11" db="EMBL/GenBank/DDBJ databases">
        <title>Genome sequencing of Pantoea rodasii ND03.</title>
        <authorList>
            <person name="Muhamad Yunos N.Y."/>
            <person name="Chan K.-G."/>
        </authorList>
    </citation>
    <scope>NUCLEOTIDE SEQUENCE [LARGE SCALE GENOMIC DNA]</scope>
    <source>
        <strain evidence="1 2">ND03</strain>
    </source>
</reference>